<evidence type="ECO:0000313" key="6">
    <source>
        <dbReference type="Proteomes" id="UP000009145"/>
    </source>
</evidence>
<dbReference type="PANTHER" id="PTHR20854:SF4">
    <property type="entry name" value="INOSITOL-1-MONOPHOSPHATASE-RELATED"/>
    <property type="match status" value="1"/>
</dbReference>
<comment type="cofactor">
    <cofactor evidence="4">
        <name>Mg(2+)</name>
        <dbReference type="ChEBI" id="CHEBI:18420"/>
    </cofactor>
</comment>
<dbReference type="PANTHER" id="PTHR20854">
    <property type="entry name" value="INOSITOL MONOPHOSPHATASE"/>
    <property type="match status" value="1"/>
</dbReference>
<feature type="binding site" evidence="4">
    <location>
        <position position="210"/>
    </location>
    <ligand>
        <name>Mg(2+)</name>
        <dbReference type="ChEBI" id="CHEBI:18420"/>
        <label>1</label>
        <note>catalytic</note>
    </ligand>
</feature>
<evidence type="ECO:0000256" key="4">
    <source>
        <dbReference type="PIRSR" id="PIRSR600760-2"/>
    </source>
</evidence>
<comment type="similarity">
    <text evidence="1">Belongs to the inositol monophosphatase superfamily.</text>
</comment>
<dbReference type="GO" id="GO:0046854">
    <property type="term" value="P:phosphatidylinositol phosphate biosynthetic process"/>
    <property type="evidence" value="ECO:0007669"/>
    <property type="project" value="InterPro"/>
</dbReference>
<accession>I1YKF2</accession>
<dbReference type="EC" id="3.1.3.25" evidence="5"/>
<protein>
    <submittedName>
        <fullName evidence="5">Inositol-1-monophosphatase</fullName>
        <ecNumber evidence="5">3.1.3.25</ecNumber>
    </submittedName>
</protein>
<dbReference type="PROSITE" id="PS00630">
    <property type="entry name" value="IMP_2"/>
    <property type="match status" value="1"/>
</dbReference>
<name>I1YKF2_METFJ</name>
<dbReference type="SUPFAM" id="SSF56655">
    <property type="entry name" value="Carbohydrate phosphatase"/>
    <property type="match status" value="1"/>
</dbReference>
<dbReference type="GO" id="GO:0046872">
    <property type="term" value="F:metal ion binding"/>
    <property type="evidence" value="ECO:0007669"/>
    <property type="project" value="UniProtKB-KW"/>
</dbReference>
<dbReference type="CDD" id="cd01637">
    <property type="entry name" value="IMPase_like"/>
    <property type="match status" value="1"/>
</dbReference>
<evidence type="ECO:0000256" key="3">
    <source>
        <dbReference type="ARBA" id="ARBA00022842"/>
    </source>
</evidence>
<evidence type="ECO:0000256" key="2">
    <source>
        <dbReference type="ARBA" id="ARBA00022723"/>
    </source>
</evidence>
<dbReference type="GO" id="GO:0007165">
    <property type="term" value="P:signal transduction"/>
    <property type="evidence" value="ECO:0007669"/>
    <property type="project" value="TreeGrafter"/>
</dbReference>
<dbReference type="PRINTS" id="PR00377">
    <property type="entry name" value="IMPHPHTASES"/>
</dbReference>
<dbReference type="InterPro" id="IPR000760">
    <property type="entry name" value="Inositol_monophosphatase-like"/>
</dbReference>
<dbReference type="STRING" id="754477.Q7C_2259"/>
<dbReference type="EMBL" id="CP003380">
    <property type="protein sequence ID" value="AFJ03395.1"/>
    <property type="molecule type" value="Genomic_DNA"/>
</dbReference>
<organism evidence="5 6">
    <name type="scientific">Methylophaga frappieri (strain ATCC BAA-2434 / DSM 25690 / JAM7)</name>
    <dbReference type="NCBI Taxonomy" id="754477"/>
    <lineage>
        <taxon>Bacteria</taxon>
        <taxon>Pseudomonadati</taxon>
        <taxon>Pseudomonadota</taxon>
        <taxon>Gammaproteobacteria</taxon>
        <taxon>Thiotrichales</taxon>
        <taxon>Piscirickettsiaceae</taxon>
        <taxon>Methylophaga</taxon>
    </lineage>
</organism>
<dbReference type="KEGG" id="mec:Q7C_2259"/>
<dbReference type="GO" id="GO:0006020">
    <property type="term" value="P:inositol metabolic process"/>
    <property type="evidence" value="ECO:0007669"/>
    <property type="project" value="TreeGrafter"/>
</dbReference>
<gene>
    <name evidence="5" type="ordered locus">Q7C_2259</name>
</gene>
<keyword evidence="6" id="KW-1185">Reference proteome</keyword>
<keyword evidence="2 4" id="KW-0479">Metal-binding</keyword>
<dbReference type="RefSeq" id="WP_014704814.1">
    <property type="nucleotide sequence ID" value="NC_017856.1"/>
</dbReference>
<evidence type="ECO:0000313" key="5">
    <source>
        <dbReference type="EMBL" id="AFJ03395.1"/>
    </source>
</evidence>
<dbReference type="HOGENOM" id="CLU_044118_0_2_6"/>
<dbReference type="eggNOG" id="COG0483">
    <property type="taxonomic scope" value="Bacteria"/>
</dbReference>
<dbReference type="Gene3D" id="3.30.540.10">
    <property type="entry name" value="Fructose-1,6-Bisphosphatase, subunit A, domain 1"/>
    <property type="match status" value="1"/>
</dbReference>
<sequence>MKIDLLQLQRLVTLTVQQELMPLLNTVERRYKADGSVVTLADQVIQQKLGEAVIQLYPGSRLLGEEMPLREQQAMLAEEGPLWILDPIDGTSNFAAGMPFFSISLALVEAGQVTHGIVYDPSLDECFAAAKGQGAFCNQTPLRSEPSGLTLNQCLAIVDFKRLPAPLAQRLVQEKPYGSQRSLGSIALELCWLAAGRAHIYLHGKQHLWDYAAAQLILKEAGGFACTLQDDDVFIRDLQTRSTCAACDETLYAAWRDYLHIPRSES</sequence>
<dbReference type="GO" id="GO:0008934">
    <property type="term" value="F:inositol monophosphate 1-phosphatase activity"/>
    <property type="evidence" value="ECO:0007669"/>
    <property type="project" value="TreeGrafter"/>
</dbReference>
<dbReference type="AlphaFoldDB" id="I1YKF2"/>
<feature type="binding site" evidence="4">
    <location>
        <position position="65"/>
    </location>
    <ligand>
        <name>Mg(2+)</name>
        <dbReference type="ChEBI" id="CHEBI:18420"/>
        <label>1</label>
        <note>catalytic</note>
    </ligand>
</feature>
<dbReference type="Proteomes" id="UP000009145">
    <property type="component" value="Chromosome"/>
</dbReference>
<feature type="binding site" evidence="4">
    <location>
        <position position="88"/>
    </location>
    <ligand>
        <name>Mg(2+)</name>
        <dbReference type="ChEBI" id="CHEBI:18420"/>
        <label>1</label>
        <note>catalytic</note>
    </ligand>
</feature>
<feature type="binding site" evidence="4">
    <location>
        <position position="89"/>
    </location>
    <ligand>
        <name>Mg(2+)</name>
        <dbReference type="ChEBI" id="CHEBI:18420"/>
        <label>1</label>
        <note>catalytic</note>
    </ligand>
</feature>
<evidence type="ECO:0000256" key="1">
    <source>
        <dbReference type="ARBA" id="ARBA00009759"/>
    </source>
</evidence>
<dbReference type="Gene3D" id="3.40.190.80">
    <property type="match status" value="1"/>
</dbReference>
<dbReference type="InterPro" id="IPR020550">
    <property type="entry name" value="Inositol_monophosphatase_CS"/>
</dbReference>
<keyword evidence="5" id="KW-0378">Hydrolase</keyword>
<feature type="binding site" evidence="4">
    <location>
        <position position="86"/>
    </location>
    <ligand>
        <name>Mg(2+)</name>
        <dbReference type="ChEBI" id="CHEBI:18420"/>
        <label>1</label>
        <note>catalytic</note>
    </ligand>
</feature>
<keyword evidence="3 4" id="KW-0460">Magnesium</keyword>
<dbReference type="PATRIC" id="fig|754477.3.peg.2226"/>
<dbReference type="OrthoDB" id="9785695at2"/>
<dbReference type="Pfam" id="PF00459">
    <property type="entry name" value="Inositol_P"/>
    <property type="match status" value="1"/>
</dbReference>
<proteinExistence type="inferred from homology"/>
<reference evidence="5 6" key="1">
    <citation type="journal article" date="2012" name="J. Bacteriol.">
        <title>Complete genome sequences of Methylophaga sp. strain JAM1 and Methylophaga sp. strain JAM7.</title>
        <authorList>
            <person name="Villeneuve C."/>
            <person name="Martineau C."/>
            <person name="Mauffrey F."/>
            <person name="Villemur R."/>
        </authorList>
    </citation>
    <scope>NUCLEOTIDE SEQUENCE [LARGE SCALE GENOMIC DNA]</scope>
    <source>
        <strain evidence="5 6">JAM7</strain>
    </source>
</reference>